<dbReference type="AlphaFoldDB" id="A0A135V1W3"/>
<proteinExistence type="predicted"/>
<sequence>MSRRSARKLKRSTERHNAGGRAENGAKKEGEEEEKEEEKEDWWRLGEERRGTRGRLRGHFRRREFESHCGNTFFHEPRSRESQRHGRLSVLTSTVAVGTRQGLGGSPGYRPELDKGSDLSTANHDPGRRPLPTRRQDQDGG</sequence>
<gene>
    <name evidence="2" type="ORF">CSAL01_09390</name>
</gene>
<dbReference type="Proteomes" id="UP000070121">
    <property type="component" value="Unassembled WGS sequence"/>
</dbReference>
<feature type="compositionally biased region" description="Acidic residues" evidence="1">
    <location>
        <begin position="31"/>
        <end position="40"/>
    </location>
</feature>
<evidence type="ECO:0000313" key="3">
    <source>
        <dbReference type="Proteomes" id="UP000070121"/>
    </source>
</evidence>
<dbReference type="EMBL" id="JFFI01000623">
    <property type="protein sequence ID" value="KXH66666.1"/>
    <property type="molecule type" value="Genomic_DNA"/>
</dbReference>
<accession>A0A135V1W3</accession>
<comment type="caution">
    <text evidence="2">The sequence shown here is derived from an EMBL/GenBank/DDBJ whole genome shotgun (WGS) entry which is preliminary data.</text>
</comment>
<keyword evidence="3" id="KW-1185">Reference proteome</keyword>
<name>A0A135V1W3_9PEZI</name>
<protein>
    <submittedName>
        <fullName evidence="2">Uncharacterized protein</fullName>
    </submittedName>
</protein>
<organism evidence="2 3">
    <name type="scientific">Colletotrichum salicis</name>
    <dbReference type="NCBI Taxonomy" id="1209931"/>
    <lineage>
        <taxon>Eukaryota</taxon>
        <taxon>Fungi</taxon>
        <taxon>Dikarya</taxon>
        <taxon>Ascomycota</taxon>
        <taxon>Pezizomycotina</taxon>
        <taxon>Sordariomycetes</taxon>
        <taxon>Hypocreomycetidae</taxon>
        <taxon>Glomerellales</taxon>
        <taxon>Glomerellaceae</taxon>
        <taxon>Colletotrichum</taxon>
        <taxon>Colletotrichum acutatum species complex</taxon>
    </lineage>
</organism>
<dbReference type="OrthoDB" id="10478717at2759"/>
<evidence type="ECO:0000256" key="1">
    <source>
        <dbReference type="SAM" id="MobiDB-lite"/>
    </source>
</evidence>
<reference evidence="2 3" key="1">
    <citation type="submission" date="2014-02" db="EMBL/GenBank/DDBJ databases">
        <title>The genome sequence of Colletotrichum salicis CBS 607.94.</title>
        <authorList>
            <person name="Baroncelli R."/>
            <person name="Thon M.R."/>
        </authorList>
    </citation>
    <scope>NUCLEOTIDE SEQUENCE [LARGE SCALE GENOMIC DNA]</scope>
    <source>
        <strain evidence="2 3">CBS 607.94</strain>
    </source>
</reference>
<feature type="region of interest" description="Disordered" evidence="1">
    <location>
        <begin position="98"/>
        <end position="141"/>
    </location>
</feature>
<evidence type="ECO:0000313" key="2">
    <source>
        <dbReference type="EMBL" id="KXH66666.1"/>
    </source>
</evidence>
<feature type="region of interest" description="Disordered" evidence="1">
    <location>
        <begin position="1"/>
        <end position="49"/>
    </location>
</feature>
<feature type="compositionally biased region" description="Basic residues" evidence="1">
    <location>
        <begin position="1"/>
        <end position="10"/>
    </location>
</feature>